<keyword evidence="2" id="KW-1185">Reference proteome</keyword>
<name>A0ABV2I3M4_9HYPH</name>
<sequence length="96" mass="10926">MGSARPSGCSLITTEHVLWFFSKHWEGQASMHWIQVIDVEDNVVVINPQRITHMKRILPSTGHPGYTVVYFGYAQGDRAASLRVKNDVEQIMQLSR</sequence>
<proteinExistence type="predicted"/>
<dbReference type="EMBL" id="JBEPLM010000024">
    <property type="protein sequence ID" value="MET3597455.1"/>
    <property type="molecule type" value="Genomic_DNA"/>
</dbReference>
<protein>
    <submittedName>
        <fullName evidence="1">Uncharacterized protein</fullName>
    </submittedName>
</protein>
<evidence type="ECO:0000313" key="2">
    <source>
        <dbReference type="Proteomes" id="UP001549036"/>
    </source>
</evidence>
<gene>
    <name evidence="1" type="ORF">ABID26_006880</name>
</gene>
<reference evidence="1 2" key="1">
    <citation type="submission" date="2024-06" db="EMBL/GenBank/DDBJ databases">
        <title>Genomic Encyclopedia of Type Strains, Phase IV (KMG-IV): sequencing the most valuable type-strain genomes for metagenomic binning, comparative biology and taxonomic classification.</title>
        <authorList>
            <person name="Goeker M."/>
        </authorList>
    </citation>
    <scope>NUCLEOTIDE SEQUENCE [LARGE SCALE GENOMIC DNA]</scope>
    <source>
        <strain evidence="1 2">DSM 29846</strain>
    </source>
</reference>
<accession>A0ABV2I3M4</accession>
<organism evidence="1 2">
    <name type="scientific">Mesorhizobium shonense</name>
    <dbReference type="NCBI Taxonomy" id="1209948"/>
    <lineage>
        <taxon>Bacteria</taxon>
        <taxon>Pseudomonadati</taxon>
        <taxon>Pseudomonadota</taxon>
        <taxon>Alphaproteobacteria</taxon>
        <taxon>Hyphomicrobiales</taxon>
        <taxon>Phyllobacteriaceae</taxon>
        <taxon>Mesorhizobium</taxon>
    </lineage>
</organism>
<dbReference type="RefSeq" id="WP_354417831.1">
    <property type="nucleotide sequence ID" value="NZ_JBEPLM010000024.1"/>
</dbReference>
<comment type="caution">
    <text evidence="1">The sequence shown here is derived from an EMBL/GenBank/DDBJ whole genome shotgun (WGS) entry which is preliminary data.</text>
</comment>
<dbReference type="Proteomes" id="UP001549036">
    <property type="component" value="Unassembled WGS sequence"/>
</dbReference>
<evidence type="ECO:0000313" key="1">
    <source>
        <dbReference type="EMBL" id="MET3597455.1"/>
    </source>
</evidence>